<dbReference type="Pfam" id="PF00356">
    <property type="entry name" value="LacI"/>
    <property type="match status" value="1"/>
</dbReference>
<proteinExistence type="predicted"/>
<evidence type="ECO:0000256" key="1">
    <source>
        <dbReference type="ARBA" id="ARBA00023015"/>
    </source>
</evidence>
<dbReference type="InterPro" id="IPR010982">
    <property type="entry name" value="Lambda_DNA-bd_dom_sf"/>
</dbReference>
<accession>A0A1S1PEC1</accession>
<dbReference type="Proteomes" id="UP000179769">
    <property type="component" value="Unassembled WGS sequence"/>
</dbReference>
<keyword evidence="1" id="KW-0805">Transcription regulation</keyword>
<dbReference type="InterPro" id="IPR028082">
    <property type="entry name" value="Peripla_BP_I"/>
</dbReference>
<evidence type="ECO:0000256" key="2">
    <source>
        <dbReference type="ARBA" id="ARBA00023125"/>
    </source>
</evidence>
<reference evidence="6" key="1">
    <citation type="submission" date="2016-07" db="EMBL/GenBank/DDBJ databases">
        <title>Frankia sp. NRRL B-16219 Genome sequencing.</title>
        <authorList>
            <person name="Ghodhbane-Gtari F."/>
            <person name="Swanson E."/>
            <person name="Gueddou A."/>
            <person name="Louati M."/>
            <person name="Nouioui I."/>
            <person name="Hezbri K."/>
            <person name="Abebe-Akele F."/>
            <person name="Simpson S."/>
            <person name="Morris K."/>
            <person name="Thomas K."/>
            <person name="Gtari M."/>
            <person name="Tisa L.S."/>
        </authorList>
    </citation>
    <scope>NUCLEOTIDE SEQUENCE [LARGE SCALE GENOMIC DNA]</scope>
    <source>
        <strain evidence="6">NRRL B-16219</strain>
    </source>
</reference>
<dbReference type="InterPro" id="IPR046335">
    <property type="entry name" value="LacI/GalR-like_sensor"/>
</dbReference>
<dbReference type="EMBL" id="MAXA01000285">
    <property type="protein sequence ID" value="OHV18912.1"/>
    <property type="molecule type" value="Genomic_DNA"/>
</dbReference>
<dbReference type="GO" id="GO:0000976">
    <property type="term" value="F:transcription cis-regulatory region binding"/>
    <property type="evidence" value="ECO:0007669"/>
    <property type="project" value="TreeGrafter"/>
</dbReference>
<dbReference type="SMART" id="SM00354">
    <property type="entry name" value="HTH_LACI"/>
    <property type="match status" value="1"/>
</dbReference>
<keyword evidence="2" id="KW-0238">DNA-binding</keyword>
<dbReference type="Gene3D" id="1.10.260.40">
    <property type="entry name" value="lambda repressor-like DNA-binding domains"/>
    <property type="match status" value="1"/>
</dbReference>
<evidence type="ECO:0000313" key="6">
    <source>
        <dbReference type="Proteomes" id="UP000179769"/>
    </source>
</evidence>
<comment type="caution">
    <text evidence="5">The sequence shown here is derived from an EMBL/GenBank/DDBJ whole genome shotgun (WGS) entry which is preliminary data.</text>
</comment>
<protein>
    <recommendedName>
        <fullName evidence="4">HTH lacI-type domain-containing protein</fullName>
    </recommendedName>
</protein>
<feature type="domain" description="HTH lacI-type" evidence="4">
    <location>
        <begin position="8"/>
        <end position="64"/>
    </location>
</feature>
<dbReference type="CDD" id="cd01392">
    <property type="entry name" value="HTH_LacI"/>
    <property type="match status" value="1"/>
</dbReference>
<name>A0A1S1PEC1_9ACTN</name>
<dbReference type="RefSeq" id="WP_020458106.1">
    <property type="nucleotide sequence ID" value="NZ_MAXA01000285.1"/>
</dbReference>
<dbReference type="GO" id="GO:0003700">
    <property type="term" value="F:DNA-binding transcription factor activity"/>
    <property type="evidence" value="ECO:0007669"/>
    <property type="project" value="TreeGrafter"/>
</dbReference>
<gene>
    <name evidence="5" type="ORF">BBK14_29640</name>
</gene>
<dbReference type="PANTHER" id="PTHR30146">
    <property type="entry name" value="LACI-RELATED TRANSCRIPTIONAL REPRESSOR"/>
    <property type="match status" value="1"/>
</dbReference>
<keyword evidence="6" id="KW-1185">Reference proteome</keyword>
<dbReference type="PROSITE" id="PS50932">
    <property type="entry name" value="HTH_LACI_2"/>
    <property type="match status" value="1"/>
</dbReference>
<evidence type="ECO:0000259" key="4">
    <source>
        <dbReference type="PROSITE" id="PS50932"/>
    </source>
</evidence>
<dbReference type="AlphaFoldDB" id="A0A1S1PEC1"/>
<evidence type="ECO:0000313" key="5">
    <source>
        <dbReference type="EMBL" id="OHV18912.1"/>
    </source>
</evidence>
<sequence length="328" mass="34234">MGTRPRGVTASDVARALGVSRVTVSYVLNQTPGQSISEATRKKVLAEAERLGYRPHAAARSLAGGSSRVILFLLPDWPVGDHTTGEYLKGAANVLNAAGYTLTAGTHQTGSQARPLWEALDADLVVPVAPLTDEELAALRPASAPRALAGGALAPEQSPISRIGTALQVQHLHELGHTRLVFAGSSDPRLAGLVAARAAEVRERGRELGIEVIDEQLIADTDDGVAAVVQGWLAAAVTGVVAFNDNVAAHVVRAAVRGGVPVPERLAVVGHDDSPLARLYLPTLTSVRVDAAGMGRRTARAVLHTLGVEKEPPGPADINATLIRRETT</sequence>
<keyword evidence="3" id="KW-0804">Transcription</keyword>
<dbReference type="OrthoDB" id="37081at2"/>
<dbReference type="Pfam" id="PF13377">
    <property type="entry name" value="Peripla_BP_3"/>
    <property type="match status" value="1"/>
</dbReference>
<dbReference type="SUPFAM" id="SSF53822">
    <property type="entry name" value="Periplasmic binding protein-like I"/>
    <property type="match status" value="1"/>
</dbReference>
<dbReference type="InterPro" id="IPR000843">
    <property type="entry name" value="HTH_LacI"/>
</dbReference>
<dbReference type="Gene3D" id="3.40.50.2300">
    <property type="match status" value="2"/>
</dbReference>
<evidence type="ECO:0000256" key="3">
    <source>
        <dbReference type="ARBA" id="ARBA00023163"/>
    </source>
</evidence>
<dbReference type="CDD" id="cd06267">
    <property type="entry name" value="PBP1_LacI_sugar_binding-like"/>
    <property type="match status" value="1"/>
</dbReference>
<dbReference type="SUPFAM" id="SSF47413">
    <property type="entry name" value="lambda repressor-like DNA-binding domains"/>
    <property type="match status" value="1"/>
</dbReference>
<organism evidence="5 6">
    <name type="scientific">Parafrankia soli</name>
    <dbReference type="NCBI Taxonomy" id="2599596"/>
    <lineage>
        <taxon>Bacteria</taxon>
        <taxon>Bacillati</taxon>
        <taxon>Actinomycetota</taxon>
        <taxon>Actinomycetes</taxon>
        <taxon>Frankiales</taxon>
        <taxon>Frankiaceae</taxon>
        <taxon>Parafrankia</taxon>
    </lineage>
</organism>
<dbReference type="PANTHER" id="PTHR30146:SF153">
    <property type="entry name" value="LACTOSE OPERON REPRESSOR"/>
    <property type="match status" value="1"/>
</dbReference>